<accession>A0AAD1YB29</accession>
<gene>
    <name evidence="2" type="ORF">ECRASSUSDP1_LOCUS28001</name>
</gene>
<keyword evidence="1" id="KW-0812">Transmembrane</keyword>
<keyword evidence="1" id="KW-1133">Transmembrane helix</keyword>
<dbReference type="Proteomes" id="UP001295684">
    <property type="component" value="Unassembled WGS sequence"/>
</dbReference>
<dbReference type="AlphaFoldDB" id="A0AAD1YB29"/>
<reference evidence="2" key="1">
    <citation type="submission" date="2023-07" db="EMBL/GenBank/DDBJ databases">
        <authorList>
            <consortium name="AG Swart"/>
            <person name="Singh M."/>
            <person name="Singh A."/>
            <person name="Seah K."/>
            <person name="Emmerich C."/>
        </authorList>
    </citation>
    <scope>NUCLEOTIDE SEQUENCE</scope>
    <source>
        <strain evidence="2">DP1</strain>
    </source>
</reference>
<evidence type="ECO:0000313" key="2">
    <source>
        <dbReference type="EMBL" id="CAI2386387.1"/>
    </source>
</evidence>
<proteinExistence type="predicted"/>
<keyword evidence="1" id="KW-0472">Membrane</keyword>
<name>A0AAD1YB29_EUPCR</name>
<sequence length="87" mass="10032">MASPNLFKMTESEYSSFVTQRYLSELIGVILGDFKMLLSILILLSLSGFLCYQAWKMNIDDFTYDELPESAMVEEDSNKDNIEMKDI</sequence>
<evidence type="ECO:0000256" key="1">
    <source>
        <dbReference type="SAM" id="Phobius"/>
    </source>
</evidence>
<feature type="transmembrane region" description="Helical" evidence="1">
    <location>
        <begin position="36"/>
        <end position="55"/>
    </location>
</feature>
<evidence type="ECO:0000313" key="3">
    <source>
        <dbReference type="Proteomes" id="UP001295684"/>
    </source>
</evidence>
<comment type="caution">
    <text evidence="2">The sequence shown here is derived from an EMBL/GenBank/DDBJ whole genome shotgun (WGS) entry which is preliminary data.</text>
</comment>
<organism evidence="2 3">
    <name type="scientific">Euplotes crassus</name>
    <dbReference type="NCBI Taxonomy" id="5936"/>
    <lineage>
        <taxon>Eukaryota</taxon>
        <taxon>Sar</taxon>
        <taxon>Alveolata</taxon>
        <taxon>Ciliophora</taxon>
        <taxon>Intramacronucleata</taxon>
        <taxon>Spirotrichea</taxon>
        <taxon>Hypotrichia</taxon>
        <taxon>Euplotida</taxon>
        <taxon>Euplotidae</taxon>
        <taxon>Moneuplotes</taxon>
    </lineage>
</organism>
<protein>
    <submittedName>
        <fullName evidence="2">Uncharacterized protein</fullName>
    </submittedName>
</protein>
<dbReference type="EMBL" id="CAMPGE010028888">
    <property type="protein sequence ID" value="CAI2386387.1"/>
    <property type="molecule type" value="Genomic_DNA"/>
</dbReference>
<keyword evidence="3" id="KW-1185">Reference proteome</keyword>